<evidence type="ECO:0000256" key="4">
    <source>
        <dbReference type="ARBA" id="ARBA00022771"/>
    </source>
</evidence>
<dbReference type="STRING" id="7168.A0A1Y9H2C1"/>
<keyword evidence="5" id="KW-0862">Zinc</keyword>
<dbReference type="GO" id="GO:0008270">
    <property type="term" value="F:zinc ion binding"/>
    <property type="evidence" value="ECO:0007669"/>
    <property type="project" value="UniProtKB-KW"/>
</dbReference>
<dbReference type="VEuPathDB" id="VectorBase:ADIR015807"/>
<dbReference type="GO" id="GO:0000981">
    <property type="term" value="F:DNA-binding transcription factor activity, RNA polymerase II-specific"/>
    <property type="evidence" value="ECO:0007669"/>
    <property type="project" value="TreeGrafter"/>
</dbReference>
<dbReference type="PANTHER" id="PTHR23226">
    <property type="entry name" value="ZINC FINGER AND SCAN DOMAIN-CONTAINING"/>
    <property type="match status" value="1"/>
</dbReference>
<dbReference type="Pfam" id="PF13894">
    <property type="entry name" value="zf-C2H2_4"/>
    <property type="match status" value="1"/>
</dbReference>
<dbReference type="AlphaFoldDB" id="A0A1Y9H2C1"/>
<protein>
    <recommendedName>
        <fullName evidence="9">C2H2-type domain-containing protein</fullName>
    </recommendedName>
</protein>
<evidence type="ECO:0000256" key="7">
    <source>
        <dbReference type="PROSITE-ProRule" id="PRU00042"/>
    </source>
</evidence>
<dbReference type="PROSITE" id="PS50157">
    <property type="entry name" value="ZINC_FINGER_C2H2_2"/>
    <property type="match status" value="4"/>
</dbReference>
<dbReference type="SUPFAM" id="SSF57667">
    <property type="entry name" value="beta-beta-alpha zinc fingers"/>
    <property type="match status" value="3"/>
</dbReference>
<sequence>MQANPVDVMASEQLGGGWNAFPYGFGEYGVPSGDWITSLSTELDTGPVGCEPEGQQRTESFPPVLGGGVHRISPLDSPIEPDSTEPKYPHAVPYHLHQPPNYAAQCYQHLPNAQQKQSQAGMKHPPNNARFVPHGYYTSSGRTPAVPAGPTMTQTNLYPSPPGQSLSPQESNYGKPYGLLYMHGDHVPPPIAFAGHTEPALSTLSGGPLANDLYQPYNQPSGYEESTSAYMNVGLPLVESSLPVLKYDAWTTEPNAMMSPMGHPTYGHGHPALAIKQEYHSPAYISPSPSSMAGSSSVKTELLSDTSQSPPPTTSAHQPSLAMAQSSHKLSPALPKDTTDYGTPAVRKPARNTNNYGTQFVCPECSRTFARQCGLTQHMKWHHSGEKPFRCLICGKCFAAQQALDEHIERHMTTDKPYRCQECTKAFFHKNDLRRHAYQHSGMAPHACRYCTKTFARKDHCHSHEYSHERKLQRKERKAKGRAPSIATDSILMPMVTPAAPSPIVGSTPDFMDAHQIKLT</sequence>
<reference evidence="11" key="1">
    <citation type="submission" date="2013-03" db="EMBL/GenBank/DDBJ databases">
        <title>The Genome Sequence of Anopheles dirus WRAIR2.</title>
        <authorList>
            <consortium name="The Broad Institute Genomics Platform"/>
            <person name="Neafsey D.E."/>
            <person name="Walton C."/>
            <person name="Walker B."/>
            <person name="Young S.K."/>
            <person name="Zeng Q."/>
            <person name="Gargeya S."/>
            <person name="Fitzgerald M."/>
            <person name="Haas B."/>
            <person name="Abouelleil A."/>
            <person name="Allen A.W."/>
            <person name="Alvarado L."/>
            <person name="Arachchi H.M."/>
            <person name="Berlin A.M."/>
            <person name="Chapman S.B."/>
            <person name="Gainer-Dewar J."/>
            <person name="Goldberg J."/>
            <person name="Griggs A."/>
            <person name="Gujja S."/>
            <person name="Hansen M."/>
            <person name="Howarth C."/>
            <person name="Imamovic A."/>
            <person name="Ireland A."/>
            <person name="Larimer J."/>
            <person name="McCowan C."/>
            <person name="Murphy C."/>
            <person name="Pearson M."/>
            <person name="Poon T.W."/>
            <person name="Priest M."/>
            <person name="Roberts A."/>
            <person name="Saif S."/>
            <person name="Shea T."/>
            <person name="Sisk P."/>
            <person name="Sykes S."/>
            <person name="Wortman J."/>
            <person name="Nusbaum C."/>
            <person name="Birren B."/>
        </authorList>
    </citation>
    <scope>NUCLEOTIDE SEQUENCE [LARGE SCALE GENOMIC DNA]</scope>
    <source>
        <strain evidence="11">WRAIR2</strain>
    </source>
</reference>
<evidence type="ECO:0000259" key="9">
    <source>
        <dbReference type="PROSITE" id="PS50157"/>
    </source>
</evidence>
<feature type="compositionally biased region" description="Basic residues" evidence="8">
    <location>
        <begin position="471"/>
        <end position="481"/>
    </location>
</feature>
<feature type="region of interest" description="Disordered" evidence="8">
    <location>
        <begin position="466"/>
        <end position="487"/>
    </location>
</feature>
<evidence type="ECO:0000256" key="1">
    <source>
        <dbReference type="ARBA" id="ARBA00004123"/>
    </source>
</evidence>
<feature type="domain" description="C2H2-type" evidence="9">
    <location>
        <begin position="360"/>
        <end position="388"/>
    </location>
</feature>
<dbReference type="EnsemblMetazoa" id="ADIR015807-RA">
    <property type="protein sequence ID" value="ADIR015807-PA"/>
    <property type="gene ID" value="ADIR015807"/>
</dbReference>
<dbReference type="Gene3D" id="3.30.160.60">
    <property type="entry name" value="Classic Zinc Finger"/>
    <property type="match status" value="3"/>
</dbReference>
<dbReference type="InterPro" id="IPR013087">
    <property type="entry name" value="Znf_C2H2_type"/>
</dbReference>
<feature type="region of interest" description="Disordered" evidence="8">
    <location>
        <begin position="284"/>
        <end position="353"/>
    </location>
</feature>
<evidence type="ECO:0000256" key="2">
    <source>
        <dbReference type="ARBA" id="ARBA00022723"/>
    </source>
</evidence>
<dbReference type="FunFam" id="3.30.160.60:FF:000065">
    <property type="entry name" value="B-cell CLL/lymphoma 6, member B"/>
    <property type="match status" value="1"/>
</dbReference>
<keyword evidence="6" id="KW-0539">Nucleus</keyword>
<dbReference type="Pfam" id="PF00096">
    <property type="entry name" value="zf-C2H2"/>
    <property type="match status" value="2"/>
</dbReference>
<evidence type="ECO:0000313" key="11">
    <source>
        <dbReference type="Proteomes" id="UP000075884"/>
    </source>
</evidence>
<evidence type="ECO:0000256" key="3">
    <source>
        <dbReference type="ARBA" id="ARBA00022737"/>
    </source>
</evidence>
<feature type="compositionally biased region" description="Low complexity" evidence="8">
    <location>
        <begin position="286"/>
        <end position="297"/>
    </location>
</feature>
<feature type="domain" description="C2H2-type" evidence="9">
    <location>
        <begin position="389"/>
        <end position="417"/>
    </location>
</feature>
<keyword evidence="3" id="KW-0677">Repeat</keyword>
<keyword evidence="2" id="KW-0479">Metal-binding</keyword>
<evidence type="ECO:0000256" key="5">
    <source>
        <dbReference type="ARBA" id="ARBA00022833"/>
    </source>
</evidence>
<evidence type="ECO:0000256" key="8">
    <source>
        <dbReference type="SAM" id="MobiDB-lite"/>
    </source>
</evidence>
<dbReference type="SMART" id="SM00355">
    <property type="entry name" value="ZnF_C2H2"/>
    <property type="match status" value="4"/>
</dbReference>
<proteinExistence type="predicted"/>
<dbReference type="PROSITE" id="PS00028">
    <property type="entry name" value="ZINC_FINGER_C2H2_1"/>
    <property type="match status" value="4"/>
</dbReference>
<dbReference type="InterPro" id="IPR036236">
    <property type="entry name" value="Znf_C2H2_sf"/>
</dbReference>
<dbReference type="GO" id="GO:0005634">
    <property type="term" value="C:nucleus"/>
    <property type="evidence" value="ECO:0007669"/>
    <property type="project" value="UniProtKB-SubCell"/>
</dbReference>
<dbReference type="Proteomes" id="UP000075884">
    <property type="component" value="Unassembled WGS sequence"/>
</dbReference>
<reference evidence="10" key="2">
    <citation type="submission" date="2020-05" db="UniProtKB">
        <authorList>
            <consortium name="EnsemblMetazoa"/>
        </authorList>
    </citation>
    <scope>IDENTIFICATION</scope>
    <source>
        <strain evidence="10">WRAIR2</strain>
    </source>
</reference>
<dbReference type="GO" id="GO:0000978">
    <property type="term" value="F:RNA polymerase II cis-regulatory region sequence-specific DNA binding"/>
    <property type="evidence" value="ECO:0007669"/>
    <property type="project" value="TreeGrafter"/>
</dbReference>
<accession>A0A1Y9H2C1</accession>
<dbReference type="FunFam" id="3.30.160.60:FF:001666">
    <property type="entry name" value="MDS1 and EVI1 complex locus"/>
    <property type="match status" value="1"/>
</dbReference>
<evidence type="ECO:0000313" key="10">
    <source>
        <dbReference type="EnsemblMetazoa" id="ADIR015807-PA"/>
    </source>
</evidence>
<dbReference type="PANTHER" id="PTHR23226:SF416">
    <property type="entry name" value="FI01424P"/>
    <property type="match status" value="1"/>
</dbReference>
<keyword evidence="11" id="KW-1185">Reference proteome</keyword>
<organism evidence="10 11">
    <name type="scientific">Anopheles dirus</name>
    <dbReference type="NCBI Taxonomy" id="7168"/>
    <lineage>
        <taxon>Eukaryota</taxon>
        <taxon>Metazoa</taxon>
        <taxon>Ecdysozoa</taxon>
        <taxon>Arthropoda</taxon>
        <taxon>Hexapoda</taxon>
        <taxon>Insecta</taxon>
        <taxon>Pterygota</taxon>
        <taxon>Neoptera</taxon>
        <taxon>Endopterygota</taxon>
        <taxon>Diptera</taxon>
        <taxon>Nematocera</taxon>
        <taxon>Culicoidea</taxon>
        <taxon>Culicidae</taxon>
        <taxon>Anophelinae</taxon>
        <taxon>Anopheles</taxon>
    </lineage>
</organism>
<comment type="subcellular location">
    <subcellularLocation>
        <location evidence="1">Nucleus</location>
    </subcellularLocation>
</comment>
<feature type="domain" description="C2H2-type" evidence="9">
    <location>
        <begin position="446"/>
        <end position="473"/>
    </location>
</feature>
<feature type="domain" description="C2H2-type" evidence="9">
    <location>
        <begin position="418"/>
        <end position="445"/>
    </location>
</feature>
<evidence type="ECO:0000256" key="6">
    <source>
        <dbReference type="ARBA" id="ARBA00023242"/>
    </source>
</evidence>
<keyword evidence="4 7" id="KW-0863">Zinc-finger</keyword>
<name>A0A1Y9H2C1_9DIPT</name>